<dbReference type="Pfam" id="PF23559">
    <property type="entry name" value="WHD_DRP"/>
    <property type="match status" value="1"/>
</dbReference>
<dbReference type="Proteomes" id="UP000734854">
    <property type="component" value="Unassembled WGS sequence"/>
</dbReference>
<accession>A0A8J5ET69</accession>
<dbReference type="GO" id="GO:0043531">
    <property type="term" value="F:ADP binding"/>
    <property type="evidence" value="ECO:0007669"/>
    <property type="project" value="InterPro"/>
</dbReference>
<organism evidence="11 12">
    <name type="scientific">Zingiber officinale</name>
    <name type="common">Ginger</name>
    <name type="synonym">Amomum zingiber</name>
    <dbReference type="NCBI Taxonomy" id="94328"/>
    <lineage>
        <taxon>Eukaryota</taxon>
        <taxon>Viridiplantae</taxon>
        <taxon>Streptophyta</taxon>
        <taxon>Embryophyta</taxon>
        <taxon>Tracheophyta</taxon>
        <taxon>Spermatophyta</taxon>
        <taxon>Magnoliopsida</taxon>
        <taxon>Liliopsida</taxon>
        <taxon>Zingiberales</taxon>
        <taxon>Zingiberaceae</taxon>
        <taxon>Zingiber</taxon>
    </lineage>
</organism>
<feature type="domain" description="Disease resistance N-terminal" evidence="8">
    <location>
        <begin position="40"/>
        <end position="103"/>
    </location>
</feature>
<dbReference type="Pfam" id="PF23598">
    <property type="entry name" value="LRR_14"/>
    <property type="match status" value="1"/>
</dbReference>
<dbReference type="Pfam" id="PF00931">
    <property type="entry name" value="NB-ARC"/>
    <property type="match status" value="1"/>
</dbReference>
<proteinExistence type="inferred from homology"/>
<evidence type="ECO:0000256" key="3">
    <source>
        <dbReference type="ARBA" id="ARBA00022737"/>
    </source>
</evidence>
<dbReference type="PANTHER" id="PTHR23155">
    <property type="entry name" value="DISEASE RESISTANCE PROTEIN RP"/>
    <property type="match status" value="1"/>
</dbReference>
<evidence type="ECO:0000256" key="4">
    <source>
        <dbReference type="ARBA" id="ARBA00022741"/>
    </source>
</evidence>
<dbReference type="Pfam" id="PF18052">
    <property type="entry name" value="Rx_N"/>
    <property type="match status" value="1"/>
</dbReference>
<evidence type="ECO:0000259" key="9">
    <source>
        <dbReference type="Pfam" id="PF23559"/>
    </source>
</evidence>
<keyword evidence="2" id="KW-0433">Leucine-rich repeat</keyword>
<keyword evidence="3" id="KW-0677">Repeat</keyword>
<evidence type="ECO:0000259" key="8">
    <source>
        <dbReference type="Pfam" id="PF18052"/>
    </source>
</evidence>
<dbReference type="EMBL" id="JACMSC010000021">
    <property type="protein sequence ID" value="KAG6469636.1"/>
    <property type="molecule type" value="Genomic_DNA"/>
</dbReference>
<reference evidence="11 12" key="1">
    <citation type="submission" date="2020-08" db="EMBL/GenBank/DDBJ databases">
        <title>Plant Genome Project.</title>
        <authorList>
            <person name="Zhang R.-G."/>
        </authorList>
    </citation>
    <scope>NUCLEOTIDE SEQUENCE [LARGE SCALE GENOMIC DNA]</scope>
    <source>
        <tissue evidence="11">Rhizome</tissue>
    </source>
</reference>
<evidence type="ECO:0000256" key="1">
    <source>
        <dbReference type="ARBA" id="ARBA00008894"/>
    </source>
</evidence>
<feature type="chain" id="PRO_5035297464" evidence="6">
    <location>
        <begin position="24"/>
        <end position="928"/>
    </location>
</feature>
<evidence type="ECO:0000313" key="12">
    <source>
        <dbReference type="Proteomes" id="UP000734854"/>
    </source>
</evidence>
<dbReference type="InterPro" id="IPR041118">
    <property type="entry name" value="Rx_N"/>
</dbReference>
<dbReference type="FunFam" id="3.40.50.300:FF:001091">
    <property type="entry name" value="Probable disease resistance protein At1g61300"/>
    <property type="match status" value="1"/>
</dbReference>
<name>A0A8J5ET69_ZINOF</name>
<dbReference type="GO" id="GO:0042742">
    <property type="term" value="P:defense response to bacterium"/>
    <property type="evidence" value="ECO:0007669"/>
    <property type="project" value="UniProtKB-ARBA"/>
</dbReference>
<evidence type="ECO:0000256" key="2">
    <source>
        <dbReference type="ARBA" id="ARBA00022614"/>
    </source>
</evidence>
<sequence>MEAALIFFLFNKLGGITVDQVQAQSRCSELLLQYTTPPLDQIHARIERNAAKFRVIHCFLERSNRSTDVAAASEAWIKEVRVVAFKMEDIIDEYLYLVEEQRGRTWKYYLSTPSILICGSLGKAWHDIDSKLENMEKHLSELESMNNLYGLTISGNEDRVNSESDDAHHYRVCDPMLIDEDDVVGIEEHKSKLLSWLTNADTCRKMTAIAVWGMGGLGKTTLVANVYRHSTVKSHFDCQVWVTVSQTYRVDELLRTMVQEIFKGKKEFAPDGITTMPRSQLLESIRESLQQKRYIVVLDDVWRVDLWEKISHAFVDCNNGSRLLVTTRYHEVARIANEVHMIKLQQLNEKDAWILFCKKAFRRENNNDCPQELEDYSNRILNKCQGSPLAITVIGRLLSTKEKSESGWKEVYDCLHWEFEKNPSLDALKSILNLSFNDLPFYLKNCFVYCSIFPEDYLIKRKKLIRLWVAEGFMKKNNNNRVMEEEAEYYLAQLVDRSMLQVVERNNFGRLKAFRMHDVVREVTLEISRNAKFCMILDGSQSVLDNQTRRLSIQTNDESLDLDRRSFSQLRSLLMFSTCNFSSDSLRAVLISFQMLRVLELEDAPISNLPNEVSALFNLHYLGLRETGVQQLPNNIQKLQSLQTLDLRDSNIVKLPRGVTQLKQLRHLFVTEIEIEFGGSTVVGCVPTLERAWQWKNLQTLRSVKANEKLVQRLADMKELRSLAVEEVEHAHCPQLCTSLAMMSNLRSLWLSARRNEQLNFEMLNSPTPPLQKLYLEGRLFEGKMPRFICSCADLTRVRLFGSLLIEDPLPSLSQLPKLVELSLGYAFDEQKLHFRKGWFLNLKSLSLKGLNKLNNIVIEKGTLTNLRELLISGLRELRMIPLGIEFLTNLQSLSLFGMPKELVGKLREDDGNEDRQKIRHIPNVFFY</sequence>
<dbReference type="AlphaFoldDB" id="A0A8J5ET69"/>
<dbReference type="GO" id="GO:0009626">
    <property type="term" value="P:plant-type hypersensitive response"/>
    <property type="evidence" value="ECO:0007669"/>
    <property type="project" value="UniProtKB-ARBA"/>
</dbReference>
<dbReference type="InterPro" id="IPR058922">
    <property type="entry name" value="WHD_DRP"/>
</dbReference>
<dbReference type="PANTHER" id="PTHR23155:SF1232">
    <property type="entry name" value="OS09G0270700 PROTEIN"/>
    <property type="match status" value="1"/>
</dbReference>
<protein>
    <submittedName>
        <fullName evidence="11">Uncharacterized protein</fullName>
    </submittedName>
</protein>
<keyword evidence="4" id="KW-0547">Nucleotide-binding</keyword>
<evidence type="ECO:0000259" key="7">
    <source>
        <dbReference type="Pfam" id="PF00931"/>
    </source>
</evidence>
<keyword evidence="5" id="KW-0611">Plant defense</keyword>
<feature type="domain" description="NB-ARC" evidence="7">
    <location>
        <begin position="187"/>
        <end position="364"/>
    </location>
</feature>
<evidence type="ECO:0000256" key="6">
    <source>
        <dbReference type="SAM" id="SignalP"/>
    </source>
</evidence>
<feature type="domain" description="Disease resistance protein winged helix" evidence="9">
    <location>
        <begin position="452"/>
        <end position="522"/>
    </location>
</feature>
<gene>
    <name evidence="11" type="ORF">ZIOFF_070566</name>
</gene>
<dbReference type="GO" id="GO:0002758">
    <property type="term" value="P:innate immune response-activating signaling pathway"/>
    <property type="evidence" value="ECO:0007669"/>
    <property type="project" value="UniProtKB-ARBA"/>
</dbReference>
<comment type="similarity">
    <text evidence="1">Belongs to the disease resistance NB-LRR family.</text>
</comment>
<dbReference type="FunFam" id="1.10.10.10:FF:000322">
    <property type="entry name" value="Probable disease resistance protein At1g63360"/>
    <property type="match status" value="1"/>
</dbReference>
<comment type="caution">
    <text evidence="11">The sequence shown here is derived from an EMBL/GenBank/DDBJ whole genome shotgun (WGS) entry which is preliminary data.</text>
</comment>
<dbReference type="OrthoDB" id="646178at2759"/>
<dbReference type="InterPro" id="IPR002182">
    <property type="entry name" value="NB-ARC"/>
</dbReference>
<dbReference type="InterPro" id="IPR044974">
    <property type="entry name" value="Disease_R_plants"/>
</dbReference>
<feature type="domain" description="Disease resistance R13L4/SHOC-2-like LRR" evidence="10">
    <location>
        <begin position="569"/>
        <end position="895"/>
    </location>
</feature>
<dbReference type="InterPro" id="IPR055414">
    <property type="entry name" value="LRR_R13L4/SHOC2-like"/>
</dbReference>
<evidence type="ECO:0000256" key="5">
    <source>
        <dbReference type="ARBA" id="ARBA00022821"/>
    </source>
</evidence>
<evidence type="ECO:0000313" key="11">
    <source>
        <dbReference type="EMBL" id="KAG6469636.1"/>
    </source>
</evidence>
<evidence type="ECO:0000259" key="10">
    <source>
        <dbReference type="Pfam" id="PF23598"/>
    </source>
</evidence>
<keyword evidence="6" id="KW-0732">Signal</keyword>
<feature type="signal peptide" evidence="6">
    <location>
        <begin position="1"/>
        <end position="23"/>
    </location>
</feature>
<keyword evidence="12" id="KW-1185">Reference proteome</keyword>